<dbReference type="Proteomes" id="UP000533476">
    <property type="component" value="Unassembled WGS sequence"/>
</dbReference>
<dbReference type="Gene3D" id="3.40.50.11440">
    <property type="match status" value="1"/>
</dbReference>
<dbReference type="EMBL" id="JABBVZ010000007">
    <property type="protein sequence ID" value="NMP21388.1"/>
    <property type="molecule type" value="Genomic_DNA"/>
</dbReference>
<proteinExistence type="predicted"/>
<accession>A0A7Y0L1L4</accession>
<evidence type="ECO:0000313" key="2">
    <source>
        <dbReference type="EMBL" id="NMP21388.1"/>
    </source>
</evidence>
<dbReference type="Pfam" id="PF04015">
    <property type="entry name" value="DUF362"/>
    <property type="match status" value="1"/>
</dbReference>
<gene>
    <name evidence="2" type="ORF">HIJ39_03325</name>
</gene>
<dbReference type="InterPro" id="IPR007160">
    <property type="entry name" value="DUF362"/>
</dbReference>
<evidence type="ECO:0000313" key="3">
    <source>
        <dbReference type="Proteomes" id="UP000533476"/>
    </source>
</evidence>
<dbReference type="RefSeq" id="WP_169096688.1">
    <property type="nucleotide sequence ID" value="NZ_JABBVZ010000007.1"/>
</dbReference>
<dbReference type="AlphaFoldDB" id="A0A7Y0L1L4"/>
<sequence length="427" mass="45685">MLDLSPFPPIDWPRFRAVRQVLPGPVEPDIVTAVQREITRVQHLISPGKTYAVGLGSRGIANLAVVAKTAIDEIRARGADVVIVPTMGSHGGATPDGQKAVLASYGITEASMGARIDARMETEEIGQQNDGTPIYFSRAALELDGIIPINRVKAHTAFHGPIESGLAKMLAIGFGKQRGAAAVHTRGFDHFHHVVPEVAAFIIEHLPVAFGIALVENGHEQTALVRAVAADAILQEEPALMQKSREWMARLPFDHLDVLVVAQLGKNISGDGMDPNVTGRYGPANAAYPGPTIGKIVVLSLTEETHGNANGIGLADSVSRRAYDAIDWPTTYTNALTSTEFNPIKTPMVMANDRDAIEVALRTINGTDPAHTRVLIIRDTLHLEDMAISEALWDDAATLGLTPLNEWADLTFDTSGTLHSAAGVLLS</sequence>
<evidence type="ECO:0000259" key="1">
    <source>
        <dbReference type="Pfam" id="PF04015"/>
    </source>
</evidence>
<name>A0A7Y0L1L4_9FIRM</name>
<feature type="domain" description="DUF362" evidence="1">
    <location>
        <begin position="65"/>
        <end position="220"/>
    </location>
</feature>
<keyword evidence="3" id="KW-1185">Reference proteome</keyword>
<reference evidence="2 3" key="1">
    <citation type="submission" date="2020-04" db="EMBL/GenBank/DDBJ databases">
        <authorList>
            <person name="Zhang R."/>
            <person name="Schippers A."/>
        </authorList>
    </citation>
    <scope>NUCLEOTIDE SEQUENCE [LARGE SCALE GENOMIC DNA]</scope>
    <source>
        <strain evidence="2 3">DSM 109850</strain>
    </source>
</reference>
<protein>
    <submittedName>
        <fullName evidence="2">DUF362 domain-containing protein</fullName>
    </submittedName>
</protein>
<organism evidence="2 3">
    <name type="scientific">Sulfobacillus harzensis</name>
    <dbReference type="NCBI Taxonomy" id="2729629"/>
    <lineage>
        <taxon>Bacteria</taxon>
        <taxon>Bacillati</taxon>
        <taxon>Bacillota</taxon>
        <taxon>Clostridia</taxon>
        <taxon>Eubacteriales</taxon>
        <taxon>Clostridiales Family XVII. Incertae Sedis</taxon>
        <taxon>Sulfobacillus</taxon>
    </lineage>
</organism>
<comment type="caution">
    <text evidence="2">The sequence shown here is derived from an EMBL/GenBank/DDBJ whole genome shotgun (WGS) entry which is preliminary data.</text>
</comment>